<evidence type="ECO:0000256" key="2">
    <source>
        <dbReference type="ARBA" id="ARBA00022490"/>
    </source>
</evidence>
<dbReference type="GO" id="GO:0005829">
    <property type="term" value="C:cytosol"/>
    <property type="evidence" value="ECO:0007669"/>
    <property type="project" value="TreeGrafter"/>
</dbReference>
<evidence type="ECO:0000259" key="5">
    <source>
        <dbReference type="Pfam" id="PF02854"/>
    </source>
</evidence>
<keyword evidence="2" id="KW-0963">Cytoplasm</keyword>
<evidence type="ECO:0000256" key="1">
    <source>
        <dbReference type="ARBA" id="ARBA00004496"/>
    </source>
</evidence>
<name>A0A069DSH2_9HEMI</name>
<keyword evidence="3" id="KW-0810">Translation regulation</keyword>
<dbReference type="InterPro" id="IPR003890">
    <property type="entry name" value="MIF4G-like_typ-3"/>
</dbReference>
<organism evidence="6">
    <name type="scientific">Panstrongylus megistus</name>
    <dbReference type="NCBI Taxonomy" id="65343"/>
    <lineage>
        <taxon>Eukaryota</taxon>
        <taxon>Metazoa</taxon>
        <taxon>Ecdysozoa</taxon>
        <taxon>Arthropoda</taxon>
        <taxon>Hexapoda</taxon>
        <taxon>Insecta</taxon>
        <taxon>Pterygota</taxon>
        <taxon>Neoptera</taxon>
        <taxon>Paraneoptera</taxon>
        <taxon>Hemiptera</taxon>
        <taxon>Heteroptera</taxon>
        <taxon>Panheteroptera</taxon>
        <taxon>Cimicomorpha</taxon>
        <taxon>Reduviidae</taxon>
        <taxon>Triatominae</taxon>
        <taxon>Panstrongylus</taxon>
    </lineage>
</organism>
<feature type="compositionally biased region" description="Polar residues" evidence="4">
    <location>
        <begin position="21"/>
        <end position="33"/>
    </location>
</feature>
<dbReference type="InterPro" id="IPR016024">
    <property type="entry name" value="ARM-type_fold"/>
</dbReference>
<evidence type="ECO:0000256" key="3">
    <source>
        <dbReference type="ARBA" id="ARBA00022845"/>
    </source>
</evidence>
<dbReference type="PANTHER" id="PTHR23254">
    <property type="entry name" value="EIF4G DOMAIN PROTEIN"/>
    <property type="match status" value="1"/>
</dbReference>
<dbReference type="InterPro" id="IPR051367">
    <property type="entry name" value="mRNA_TranslReg/HistoneTransl"/>
</dbReference>
<protein>
    <submittedName>
        <fullName evidence="6">Putative mif4g domain-containing protein</fullName>
    </submittedName>
</protein>
<dbReference type="GO" id="GO:0006446">
    <property type="term" value="P:regulation of translational initiation"/>
    <property type="evidence" value="ECO:0007669"/>
    <property type="project" value="TreeGrafter"/>
</dbReference>
<accession>A0A069DSH2</accession>
<dbReference type="PANTHER" id="PTHR23254:SF16">
    <property type="entry name" value="CBP80_20-DEPENDENT TRANSLATION INITIATION FACTOR"/>
    <property type="match status" value="1"/>
</dbReference>
<evidence type="ECO:0000256" key="4">
    <source>
        <dbReference type="SAM" id="MobiDB-lite"/>
    </source>
</evidence>
<dbReference type="Gene3D" id="1.25.40.180">
    <property type="match status" value="1"/>
</dbReference>
<reference evidence="6" key="1">
    <citation type="journal article" date="2015" name="J. Med. Entomol.">
        <title>A Deep Insight Into the Sialotranscriptome of the Chagas Disease Vector, Panstrongylus megistus (Hemiptera: Heteroptera).</title>
        <authorList>
            <person name="Ribeiro J.M."/>
            <person name="Schwarz A."/>
            <person name="Francischetti I.M."/>
        </authorList>
    </citation>
    <scope>NUCLEOTIDE SEQUENCE</scope>
    <source>
        <tissue evidence="6">Salivary glands</tissue>
    </source>
</reference>
<feature type="region of interest" description="Disordered" evidence="4">
    <location>
        <begin position="15"/>
        <end position="34"/>
    </location>
</feature>
<dbReference type="GO" id="GO:0003723">
    <property type="term" value="F:RNA binding"/>
    <property type="evidence" value="ECO:0007669"/>
    <property type="project" value="InterPro"/>
</dbReference>
<dbReference type="Pfam" id="PF02854">
    <property type="entry name" value="MIF4G"/>
    <property type="match status" value="1"/>
</dbReference>
<dbReference type="AlphaFoldDB" id="A0A069DSH2"/>
<evidence type="ECO:0000313" key="6">
    <source>
        <dbReference type="EMBL" id="JAC87033.1"/>
    </source>
</evidence>
<dbReference type="EMBL" id="GBGD01001856">
    <property type="protein sequence ID" value="JAC87033.1"/>
    <property type="molecule type" value="mRNA"/>
</dbReference>
<comment type="subcellular location">
    <subcellularLocation>
        <location evidence="1">Cytoplasm</location>
    </subcellularLocation>
</comment>
<proteinExistence type="evidence at transcript level"/>
<feature type="non-terminal residue" evidence="6">
    <location>
        <position position="1"/>
    </location>
</feature>
<feature type="domain" description="MIF4G" evidence="5">
    <location>
        <begin position="182"/>
        <end position="354"/>
    </location>
</feature>
<sequence length="373" mass="41952">TSTATRSKFPTMEIYRPPNMRENTSNNKSSVESGINPGKLNVYAKEFVMTSSSPLQPSKSTGSILTAVEDSAKNSKSILHNMHKTSHQFHHGHHTRGVQWMDEKLLNDHNNHRTMNSTNSIISTKDLKRSKSTGSSIHSLSVSVNSIPQTQELALFDGHPAEKAVKKACINPLMCTCEEMIELPRYILEKALEDRAHAQSYATITMSIIEKESTGTFLESLLNICQFTCERKKTQKFAEHGPKYHSFMAYLNELYSQMKPKQSQLKLFTGSSPTHTVLSLLVQVCQAVLSQKTLNSRPEIECLFFTVTTVGRDLELEDPRLLDALMWAVRDAFLAPGTSQPNKHTLLQLIELKAAKWHLPASTIMYYKNNAQI</sequence>
<dbReference type="SUPFAM" id="SSF48371">
    <property type="entry name" value="ARM repeat"/>
    <property type="match status" value="1"/>
</dbReference>
<dbReference type="GO" id="GO:0008494">
    <property type="term" value="F:translation activator activity"/>
    <property type="evidence" value="ECO:0007669"/>
    <property type="project" value="TreeGrafter"/>
</dbReference>